<dbReference type="Proteomes" id="UP000664417">
    <property type="component" value="Unassembled WGS sequence"/>
</dbReference>
<dbReference type="AlphaFoldDB" id="A0A8J7QQW9"/>
<evidence type="ECO:0000313" key="2">
    <source>
        <dbReference type="Proteomes" id="UP000664417"/>
    </source>
</evidence>
<dbReference type="RefSeq" id="WP_207862513.1">
    <property type="nucleotide sequence ID" value="NZ_JAFREP010000039.1"/>
</dbReference>
<proteinExistence type="predicted"/>
<accession>A0A8J7QQW9</accession>
<reference evidence="1" key="1">
    <citation type="submission" date="2021-03" db="EMBL/GenBank/DDBJ databases">
        <authorList>
            <person name="Wang G."/>
        </authorList>
    </citation>
    <scope>NUCLEOTIDE SEQUENCE</scope>
    <source>
        <strain evidence="1">KCTC 12899</strain>
    </source>
</reference>
<comment type="caution">
    <text evidence="1">The sequence shown here is derived from an EMBL/GenBank/DDBJ whole genome shotgun (WGS) entry which is preliminary data.</text>
</comment>
<keyword evidence="2" id="KW-1185">Reference proteome</keyword>
<name>A0A8J7QQW9_9BACT</name>
<protein>
    <submittedName>
        <fullName evidence="1">Uncharacterized protein</fullName>
    </submittedName>
</protein>
<gene>
    <name evidence="1" type="ORF">J3U88_28965</name>
</gene>
<dbReference type="EMBL" id="JAFREP010000039">
    <property type="protein sequence ID" value="MBO1322540.1"/>
    <property type="molecule type" value="Genomic_DNA"/>
</dbReference>
<organism evidence="1 2">
    <name type="scientific">Acanthopleuribacter pedis</name>
    <dbReference type="NCBI Taxonomy" id="442870"/>
    <lineage>
        <taxon>Bacteria</taxon>
        <taxon>Pseudomonadati</taxon>
        <taxon>Acidobacteriota</taxon>
        <taxon>Holophagae</taxon>
        <taxon>Acanthopleuribacterales</taxon>
        <taxon>Acanthopleuribacteraceae</taxon>
        <taxon>Acanthopleuribacter</taxon>
    </lineage>
</organism>
<sequence>MYLGKIKRVTREAGRTCVYLTEETPLKVSRRRKKAFLAAMQDASTHLRS</sequence>
<evidence type="ECO:0000313" key="1">
    <source>
        <dbReference type="EMBL" id="MBO1322540.1"/>
    </source>
</evidence>